<dbReference type="Proteomes" id="UP000295830">
    <property type="component" value="Unassembled WGS sequence"/>
</dbReference>
<dbReference type="Gene3D" id="2.30.270.10">
    <property type="entry name" value="duf1285 protein"/>
    <property type="match status" value="1"/>
</dbReference>
<dbReference type="OrthoDB" id="3078366at2"/>
<proteinExistence type="predicted"/>
<sequence>MTDAPGDQAELARQFEHVARLDTTGEGPPVADWDPAFTGDLDLVIARDGRWFYQGREMERQRLKKLFASIMRREADGEYYLLTPAEKYRIRVEDAPFIAHSLEVEGEGDARILWFTTNMDDVFALGEAHPLVVRRNTETGEDVPYLLVKRNLEARVERNAFYHLTEIAELKTINGRAHYGVTSQGNFFSLGEAD</sequence>
<evidence type="ECO:0000313" key="3">
    <source>
        <dbReference type="EMBL" id="TDT41393.1"/>
    </source>
</evidence>
<dbReference type="PIRSF" id="PIRSF029557">
    <property type="entry name" value="UCP029557"/>
    <property type="match status" value="1"/>
</dbReference>
<feature type="domain" description="DUF1285" evidence="2">
    <location>
        <begin position="96"/>
        <end position="190"/>
    </location>
</feature>
<comment type="caution">
    <text evidence="3">The sequence shown here is derived from an EMBL/GenBank/DDBJ whole genome shotgun (WGS) entry which is preliminary data.</text>
</comment>
<feature type="domain" description="DUF1285" evidence="1">
    <location>
        <begin position="28"/>
        <end position="95"/>
    </location>
</feature>
<dbReference type="InterPro" id="IPR023361">
    <property type="entry name" value="DUF1285_beta_roll_sf"/>
</dbReference>
<evidence type="ECO:0000313" key="4">
    <source>
        <dbReference type="Proteomes" id="UP000295830"/>
    </source>
</evidence>
<organism evidence="3 4">
    <name type="scientific">Halospina denitrificans</name>
    <dbReference type="NCBI Taxonomy" id="332522"/>
    <lineage>
        <taxon>Bacteria</taxon>
        <taxon>Pseudomonadati</taxon>
        <taxon>Pseudomonadota</taxon>
        <taxon>Gammaproteobacteria</taxon>
        <taxon>Halospina</taxon>
    </lineage>
</organism>
<dbReference type="InterPro" id="IPR048342">
    <property type="entry name" value="DUF1285_C"/>
</dbReference>
<gene>
    <name evidence="3" type="ORF">DES49_1476</name>
</gene>
<dbReference type="AlphaFoldDB" id="A0A4R7JVE9"/>
<dbReference type="Pfam" id="PF06938">
    <property type="entry name" value="DUF1285_N"/>
    <property type="match status" value="1"/>
</dbReference>
<accession>A0A4R7JVE9</accession>
<dbReference type="Pfam" id="PF21028">
    <property type="entry name" value="DUF1285_C"/>
    <property type="match status" value="1"/>
</dbReference>
<dbReference type="Gene3D" id="3.10.540.10">
    <property type="entry name" value="duf1285 like domain"/>
    <property type="match status" value="1"/>
</dbReference>
<dbReference type="RefSeq" id="WP_133735764.1">
    <property type="nucleotide sequence ID" value="NZ_SOAX01000003.1"/>
</dbReference>
<name>A0A4R7JVE9_9GAMM</name>
<protein>
    <recommendedName>
        <fullName evidence="5">DUF1285 domain-containing protein</fullName>
    </recommendedName>
</protein>
<evidence type="ECO:0000259" key="1">
    <source>
        <dbReference type="Pfam" id="PF06938"/>
    </source>
</evidence>
<dbReference type="InterPro" id="IPR048341">
    <property type="entry name" value="DUF1285_N"/>
</dbReference>
<evidence type="ECO:0008006" key="5">
    <source>
        <dbReference type="Google" id="ProtNLM"/>
    </source>
</evidence>
<keyword evidence="4" id="KW-1185">Reference proteome</keyword>
<dbReference type="InterPro" id="IPR010707">
    <property type="entry name" value="DUF1285"/>
</dbReference>
<reference evidence="3 4" key="1">
    <citation type="submission" date="2019-03" db="EMBL/GenBank/DDBJ databases">
        <title>Genomic Encyclopedia of Type Strains, Phase IV (KMG-IV): sequencing the most valuable type-strain genomes for metagenomic binning, comparative biology and taxonomic classification.</title>
        <authorList>
            <person name="Goeker M."/>
        </authorList>
    </citation>
    <scope>NUCLEOTIDE SEQUENCE [LARGE SCALE GENOMIC DNA]</scope>
    <source>
        <strain evidence="3 4">DSM 15505</strain>
    </source>
</reference>
<dbReference type="EMBL" id="SOAX01000003">
    <property type="protein sequence ID" value="TDT41393.1"/>
    <property type="molecule type" value="Genomic_DNA"/>
</dbReference>
<evidence type="ECO:0000259" key="2">
    <source>
        <dbReference type="Pfam" id="PF21028"/>
    </source>
</evidence>